<dbReference type="Gene3D" id="3.40.50.2300">
    <property type="match status" value="1"/>
</dbReference>
<evidence type="ECO:0000256" key="5">
    <source>
        <dbReference type="PROSITE-ProRule" id="PRU00110"/>
    </source>
</evidence>
<dbReference type="InterPro" id="IPR001789">
    <property type="entry name" value="Sig_transdc_resp-reg_receiver"/>
</dbReference>
<dbReference type="CDD" id="cd17546">
    <property type="entry name" value="REC_hyHK_CKI1_RcsC-like"/>
    <property type="match status" value="1"/>
</dbReference>
<dbReference type="FunFam" id="3.30.565.10:FF:000010">
    <property type="entry name" value="Sensor histidine kinase RcsC"/>
    <property type="match status" value="1"/>
</dbReference>
<organism evidence="11 12">
    <name type="scientific">Candidatus Reidiella endopervernicosa</name>
    <dbReference type="NCBI Taxonomy" id="2738883"/>
    <lineage>
        <taxon>Bacteria</taxon>
        <taxon>Pseudomonadati</taxon>
        <taxon>Pseudomonadota</taxon>
        <taxon>Gammaproteobacteria</taxon>
        <taxon>Candidatus Reidiella</taxon>
    </lineage>
</organism>
<dbReference type="PANTHER" id="PTHR45339">
    <property type="entry name" value="HYBRID SIGNAL TRANSDUCTION HISTIDINE KINASE J"/>
    <property type="match status" value="1"/>
</dbReference>
<dbReference type="Pfam" id="PF02518">
    <property type="entry name" value="HATPase_c"/>
    <property type="match status" value="1"/>
</dbReference>
<feature type="domain" description="Histidine kinase" evidence="8">
    <location>
        <begin position="24"/>
        <end position="199"/>
    </location>
</feature>
<dbReference type="Pfam" id="PF01627">
    <property type="entry name" value="Hpt"/>
    <property type="match status" value="1"/>
</dbReference>
<dbReference type="InterPro" id="IPR005467">
    <property type="entry name" value="His_kinase_dom"/>
</dbReference>
<dbReference type="GO" id="GO:0005524">
    <property type="term" value="F:ATP binding"/>
    <property type="evidence" value="ECO:0007669"/>
    <property type="project" value="UniProtKB-KW"/>
</dbReference>
<keyword evidence="12" id="KW-1185">Reference proteome</keyword>
<comment type="catalytic activity">
    <reaction evidence="1">
        <text>ATP + protein L-histidine = ADP + protein N-phospho-L-histidine.</text>
        <dbReference type="EC" id="2.7.13.3"/>
    </reaction>
</comment>
<dbReference type="SMART" id="SM00387">
    <property type="entry name" value="HATPase_c"/>
    <property type="match status" value="1"/>
</dbReference>
<evidence type="ECO:0000313" key="11">
    <source>
        <dbReference type="EMBL" id="QKQ26977.1"/>
    </source>
</evidence>
<evidence type="ECO:0000256" key="7">
    <source>
        <dbReference type="SAM" id="MobiDB-lite"/>
    </source>
</evidence>
<dbReference type="PROSITE" id="PS50109">
    <property type="entry name" value="HIS_KIN"/>
    <property type="match status" value="1"/>
</dbReference>
<keyword evidence="4" id="KW-0902">Two-component regulatory system</keyword>
<dbReference type="SUPFAM" id="SSF47226">
    <property type="entry name" value="Histidine-containing phosphotransfer domain, HPT domain"/>
    <property type="match status" value="1"/>
</dbReference>
<dbReference type="SUPFAM" id="SSF52172">
    <property type="entry name" value="CheY-like"/>
    <property type="match status" value="1"/>
</dbReference>
<evidence type="ECO:0000259" key="10">
    <source>
        <dbReference type="PROSITE" id="PS50894"/>
    </source>
</evidence>
<feature type="domain" description="Response regulatory" evidence="9">
    <location>
        <begin position="227"/>
        <end position="343"/>
    </location>
</feature>
<feature type="modified residue" description="4-aspartylphosphate" evidence="6">
    <location>
        <position position="276"/>
    </location>
</feature>
<dbReference type="InterPro" id="IPR036890">
    <property type="entry name" value="HATPase_C_sf"/>
</dbReference>
<keyword evidence="3 6" id="KW-0597">Phosphoprotein</keyword>
<dbReference type="SMART" id="SM00448">
    <property type="entry name" value="REC"/>
    <property type="match status" value="1"/>
</dbReference>
<dbReference type="PROSITE" id="PS50110">
    <property type="entry name" value="RESPONSE_REGULATORY"/>
    <property type="match status" value="1"/>
</dbReference>
<dbReference type="Pfam" id="PF00072">
    <property type="entry name" value="Response_reg"/>
    <property type="match status" value="1"/>
</dbReference>
<feature type="domain" description="HPt" evidence="10">
    <location>
        <begin position="400"/>
        <end position="494"/>
    </location>
</feature>
<sequence>MRGYAQTVTAAEQDRLHRSASTSIINDILDISKIEAGRLQLESTDFHISAIIDNIVSLISDSAEAKGLSVVAECDDAPVWLRGDPTRLRQALLNYAGNAVKFTEHGNITLRAKLLEEERDTLTIRFEVEDSGIGIAASKLTKLFQVFEQADASTTRKYGGTGLGLVITQRLAEMMGGEVGVDSTPGKGSTFWLTARLARGHGVMPSPENRREHNAEAQLHLRHAGSRVLLAEDNAINREVALELLHSVGLEVDTAENGLEALEMARTHRYDLILMDIQMPEMDGLEATRAIRALREGSIPPILAMTANAFDDDRHDCELAGMDDFVSKPVEPEVLFSTLLNWLQQSEMSAESNSNLTSNSKETPAVDPISESEDLSPPDTNLPTIAGLDTSVGLTALLGNQPSYLGFLRRFAIEHGDDMARLREHIAKEENQEARRLAHSLRGVAGTLGATEVQQHAKELETAIKEGSESVEIERLTTLLESKMQLLAEAILACLPEETSQPFSAEVDWMAVKHLLSDFKPLLAMSDADANILFEANAGLLKNALGSLGKTLEKQIDSFEYQKALVTVEQVCREHPELRSGDSGQ</sequence>
<dbReference type="GO" id="GO:0000155">
    <property type="term" value="F:phosphorelay sensor kinase activity"/>
    <property type="evidence" value="ECO:0007669"/>
    <property type="project" value="UniProtKB-ARBA"/>
</dbReference>
<dbReference type="KEGG" id="rev:HUE57_12335"/>
<accession>A0A6N0HXG7</accession>
<dbReference type="InterPro" id="IPR004358">
    <property type="entry name" value="Sig_transdc_His_kin-like_C"/>
</dbReference>
<dbReference type="PRINTS" id="PR00344">
    <property type="entry name" value="BCTRLSENSOR"/>
</dbReference>
<dbReference type="GO" id="GO:0005886">
    <property type="term" value="C:plasma membrane"/>
    <property type="evidence" value="ECO:0007669"/>
    <property type="project" value="UniProtKB-SubCell"/>
</dbReference>
<dbReference type="RefSeq" id="WP_174673296.1">
    <property type="nucleotide sequence ID" value="NZ_CP054491.1"/>
</dbReference>
<dbReference type="EC" id="2.7.13.3" evidence="2"/>
<feature type="region of interest" description="Disordered" evidence="7">
    <location>
        <begin position="351"/>
        <end position="379"/>
    </location>
</feature>
<dbReference type="AlphaFoldDB" id="A0A6N0HXG7"/>
<proteinExistence type="predicted"/>
<evidence type="ECO:0000313" key="12">
    <source>
        <dbReference type="Proteomes" id="UP000509658"/>
    </source>
</evidence>
<evidence type="ECO:0000256" key="1">
    <source>
        <dbReference type="ARBA" id="ARBA00000085"/>
    </source>
</evidence>
<evidence type="ECO:0000256" key="3">
    <source>
        <dbReference type="ARBA" id="ARBA00022553"/>
    </source>
</evidence>
<evidence type="ECO:0000259" key="9">
    <source>
        <dbReference type="PROSITE" id="PS50110"/>
    </source>
</evidence>
<dbReference type="InterPro" id="IPR003594">
    <property type="entry name" value="HATPase_dom"/>
</dbReference>
<feature type="compositionally biased region" description="Polar residues" evidence="7">
    <location>
        <begin position="351"/>
        <end position="362"/>
    </location>
</feature>
<dbReference type="Proteomes" id="UP000509658">
    <property type="component" value="Chromosome"/>
</dbReference>
<evidence type="ECO:0000256" key="2">
    <source>
        <dbReference type="ARBA" id="ARBA00012438"/>
    </source>
</evidence>
<dbReference type="SUPFAM" id="SSF55874">
    <property type="entry name" value="ATPase domain of HSP90 chaperone/DNA topoisomerase II/histidine kinase"/>
    <property type="match status" value="1"/>
</dbReference>
<dbReference type="PANTHER" id="PTHR45339:SF3">
    <property type="entry name" value="HISTIDINE KINASE"/>
    <property type="match status" value="1"/>
</dbReference>
<dbReference type="Gene3D" id="3.30.565.10">
    <property type="entry name" value="Histidine kinase-like ATPase, C-terminal domain"/>
    <property type="match status" value="1"/>
</dbReference>
<protein>
    <recommendedName>
        <fullName evidence="2">histidine kinase</fullName>
        <ecNumber evidence="2">2.7.13.3</ecNumber>
    </recommendedName>
</protein>
<name>A0A6N0HXG7_9GAMM</name>
<reference evidence="11 12" key="1">
    <citation type="submission" date="2020-05" db="EMBL/GenBank/DDBJ databases">
        <title>Horizontal transmission and recombination maintain forever young bacterial symbiont genomes.</title>
        <authorList>
            <person name="Russell S.L."/>
            <person name="Pepper-Tunick E."/>
            <person name="Svedberg J."/>
            <person name="Byrne A."/>
            <person name="Ruelas Castillo J."/>
            <person name="Vollmers C."/>
            <person name="Beinart R.A."/>
            <person name="Corbett-Detig R."/>
        </authorList>
    </citation>
    <scope>NUCLEOTIDE SEQUENCE [LARGE SCALE GENOMIC DNA]</scope>
    <source>
        <strain evidence="11">Santa_Monica_outfall</strain>
    </source>
</reference>
<dbReference type="InterPro" id="IPR036641">
    <property type="entry name" value="HPT_dom_sf"/>
</dbReference>
<dbReference type="CDD" id="cd16922">
    <property type="entry name" value="HATPase_EvgS-ArcB-TorS-like"/>
    <property type="match status" value="1"/>
</dbReference>
<evidence type="ECO:0000256" key="6">
    <source>
        <dbReference type="PROSITE-ProRule" id="PRU00169"/>
    </source>
</evidence>
<evidence type="ECO:0000259" key="8">
    <source>
        <dbReference type="PROSITE" id="PS50109"/>
    </source>
</evidence>
<dbReference type="Gene3D" id="1.20.120.160">
    <property type="entry name" value="HPT domain"/>
    <property type="match status" value="1"/>
</dbReference>
<gene>
    <name evidence="11" type="ORF">HUE57_12335</name>
</gene>
<evidence type="ECO:0000256" key="4">
    <source>
        <dbReference type="ARBA" id="ARBA00023012"/>
    </source>
</evidence>
<dbReference type="EMBL" id="CP054491">
    <property type="protein sequence ID" value="QKQ26977.1"/>
    <property type="molecule type" value="Genomic_DNA"/>
</dbReference>
<dbReference type="SMART" id="SM00073">
    <property type="entry name" value="HPT"/>
    <property type="match status" value="1"/>
</dbReference>
<dbReference type="InterPro" id="IPR008207">
    <property type="entry name" value="Sig_transdc_His_kin_Hpt_dom"/>
</dbReference>
<dbReference type="PROSITE" id="PS50894">
    <property type="entry name" value="HPT"/>
    <property type="match status" value="1"/>
</dbReference>
<dbReference type="InterPro" id="IPR011006">
    <property type="entry name" value="CheY-like_superfamily"/>
</dbReference>
<feature type="modified residue" description="Phosphohistidine" evidence="5">
    <location>
        <position position="439"/>
    </location>
</feature>